<dbReference type="InterPro" id="IPR001841">
    <property type="entry name" value="Znf_RING"/>
</dbReference>
<organism evidence="7 8">
    <name type="scientific">Phlebiopsis gigantea (strain 11061_1 CR5-6)</name>
    <name type="common">White-rot fungus</name>
    <name type="synonym">Peniophora gigantea</name>
    <dbReference type="NCBI Taxonomy" id="745531"/>
    <lineage>
        <taxon>Eukaryota</taxon>
        <taxon>Fungi</taxon>
        <taxon>Dikarya</taxon>
        <taxon>Basidiomycota</taxon>
        <taxon>Agaricomycotina</taxon>
        <taxon>Agaricomycetes</taxon>
        <taxon>Polyporales</taxon>
        <taxon>Phanerochaetaceae</taxon>
        <taxon>Phlebiopsis</taxon>
    </lineage>
</organism>
<evidence type="ECO:0000256" key="5">
    <source>
        <dbReference type="SAM" id="MobiDB-lite"/>
    </source>
</evidence>
<evidence type="ECO:0000256" key="2">
    <source>
        <dbReference type="ARBA" id="ARBA00022771"/>
    </source>
</evidence>
<dbReference type="Pfam" id="PF14634">
    <property type="entry name" value="zf-RING_5"/>
    <property type="match status" value="1"/>
</dbReference>
<dbReference type="Proteomes" id="UP000053257">
    <property type="component" value="Unassembled WGS sequence"/>
</dbReference>
<keyword evidence="2 4" id="KW-0863">Zinc-finger</keyword>
<dbReference type="InterPro" id="IPR013083">
    <property type="entry name" value="Znf_RING/FYVE/PHD"/>
</dbReference>
<name>A0A0C3S296_PHLG1</name>
<dbReference type="SUPFAM" id="SSF57850">
    <property type="entry name" value="RING/U-box"/>
    <property type="match status" value="1"/>
</dbReference>
<dbReference type="HOGENOM" id="CLU_1468710_0_0_1"/>
<dbReference type="AlphaFoldDB" id="A0A0C3S296"/>
<keyword evidence="3" id="KW-0862">Zinc</keyword>
<sequence>MSTRDTLFIEDVCPICQEHFGVGRQMWNIACGHVFCGECLFDIDPRVCPLCREGYADDDIDCLGPWEEQDSMCGNADRAQEQQRQEDWTPNHQEREEDREVWNEIQQRSWSEDGNKDGDGPGYAGAGEWKDELEEPEDEGVGYVREWTDVDEPAESDWMPSDDALEEDRAAWEELERQQEWLRG</sequence>
<accession>A0A0C3S296</accession>
<protein>
    <recommendedName>
        <fullName evidence="6">RING-type domain-containing protein</fullName>
    </recommendedName>
</protein>
<dbReference type="EMBL" id="KN840603">
    <property type="protein sequence ID" value="KIP03707.1"/>
    <property type="molecule type" value="Genomic_DNA"/>
</dbReference>
<evidence type="ECO:0000259" key="6">
    <source>
        <dbReference type="PROSITE" id="PS50089"/>
    </source>
</evidence>
<dbReference type="Gene3D" id="3.30.40.10">
    <property type="entry name" value="Zinc/RING finger domain, C3HC4 (zinc finger)"/>
    <property type="match status" value="1"/>
</dbReference>
<reference evidence="7 8" key="1">
    <citation type="journal article" date="2014" name="PLoS Genet.">
        <title>Analysis of the Phlebiopsis gigantea genome, transcriptome and secretome provides insight into its pioneer colonization strategies of wood.</title>
        <authorList>
            <person name="Hori C."/>
            <person name="Ishida T."/>
            <person name="Igarashi K."/>
            <person name="Samejima M."/>
            <person name="Suzuki H."/>
            <person name="Master E."/>
            <person name="Ferreira P."/>
            <person name="Ruiz-Duenas F.J."/>
            <person name="Held B."/>
            <person name="Canessa P."/>
            <person name="Larrondo L.F."/>
            <person name="Schmoll M."/>
            <person name="Druzhinina I.S."/>
            <person name="Kubicek C.P."/>
            <person name="Gaskell J.A."/>
            <person name="Kersten P."/>
            <person name="St John F."/>
            <person name="Glasner J."/>
            <person name="Sabat G."/>
            <person name="Splinter BonDurant S."/>
            <person name="Syed K."/>
            <person name="Yadav J."/>
            <person name="Mgbeahuruike A.C."/>
            <person name="Kovalchuk A."/>
            <person name="Asiegbu F.O."/>
            <person name="Lackner G."/>
            <person name="Hoffmeister D."/>
            <person name="Rencoret J."/>
            <person name="Gutierrez A."/>
            <person name="Sun H."/>
            <person name="Lindquist E."/>
            <person name="Barry K."/>
            <person name="Riley R."/>
            <person name="Grigoriev I.V."/>
            <person name="Henrissat B."/>
            <person name="Kues U."/>
            <person name="Berka R.M."/>
            <person name="Martinez A.T."/>
            <person name="Covert S.F."/>
            <person name="Blanchette R.A."/>
            <person name="Cullen D."/>
        </authorList>
    </citation>
    <scope>NUCLEOTIDE SEQUENCE [LARGE SCALE GENOMIC DNA]</scope>
    <source>
        <strain evidence="7 8">11061_1 CR5-6</strain>
    </source>
</reference>
<dbReference type="GO" id="GO:0008270">
    <property type="term" value="F:zinc ion binding"/>
    <property type="evidence" value="ECO:0007669"/>
    <property type="project" value="UniProtKB-KW"/>
</dbReference>
<feature type="compositionally biased region" description="Acidic residues" evidence="5">
    <location>
        <begin position="131"/>
        <end position="140"/>
    </location>
</feature>
<feature type="compositionally biased region" description="Basic and acidic residues" evidence="5">
    <location>
        <begin position="78"/>
        <end position="102"/>
    </location>
</feature>
<feature type="compositionally biased region" description="Basic and acidic residues" evidence="5">
    <location>
        <begin position="110"/>
        <end position="119"/>
    </location>
</feature>
<evidence type="ECO:0000256" key="1">
    <source>
        <dbReference type="ARBA" id="ARBA00022723"/>
    </source>
</evidence>
<proteinExistence type="predicted"/>
<keyword evidence="1" id="KW-0479">Metal-binding</keyword>
<evidence type="ECO:0000313" key="7">
    <source>
        <dbReference type="EMBL" id="KIP03707.1"/>
    </source>
</evidence>
<dbReference type="PROSITE" id="PS00518">
    <property type="entry name" value="ZF_RING_1"/>
    <property type="match status" value="1"/>
</dbReference>
<evidence type="ECO:0000256" key="4">
    <source>
        <dbReference type="PROSITE-ProRule" id="PRU00175"/>
    </source>
</evidence>
<dbReference type="PROSITE" id="PS50089">
    <property type="entry name" value="ZF_RING_2"/>
    <property type="match status" value="1"/>
</dbReference>
<gene>
    <name evidence="7" type="ORF">PHLGIDRAFT_226823</name>
</gene>
<evidence type="ECO:0000256" key="3">
    <source>
        <dbReference type="ARBA" id="ARBA00022833"/>
    </source>
</evidence>
<keyword evidence="8" id="KW-1185">Reference proteome</keyword>
<dbReference type="SMART" id="SM00184">
    <property type="entry name" value="RING"/>
    <property type="match status" value="1"/>
</dbReference>
<dbReference type="InterPro" id="IPR017907">
    <property type="entry name" value="Znf_RING_CS"/>
</dbReference>
<feature type="domain" description="RING-type" evidence="6">
    <location>
        <begin position="13"/>
        <end position="52"/>
    </location>
</feature>
<evidence type="ECO:0000313" key="8">
    <source>
        <dbReference type="Proteomes" id="UP000053257"/>
    </source>
</evidence>
<feature type="region of interest" description="Disordered" evidence="5">
    <location>
        <begin position="73"/>
        <end position="164"/>
    </location>
</feature>
<dbReference type="OrthoDB" id="6105938at2759"/>